<name>F4XXN8_9CYAN</name>
<dbReference type="EMBL" id="GL890948">
    <property type="protein sequence ID" value="EGJ30716.1"/>
    <property type="molecule type" value="Genomic_DNA"/>
</dbReference>
<dbReference type="eggNOG" id="COG2931">
    <property type="taxonomic scope" value="Bacteria"/>
</dbReference>
<gene>
    <name evidence="3" type="ORF">LYNGBM3L_47380</name>
</gene>
<dbReference type="InterPro" id="IPR011049">
    <property type="entry name" value="Serralysin-like_metalloprot_C"/>
</dbReference>
<dbReference type="InterPro" id="IPR052025">
    <property type="entry name" value="Xyloglucanase_GH74"/>
</dbReference>
<dbReference type="GO" id="GO:0010411">
    <property type="term" value="P:xyloglucan metabolic process"/>
    <property type="evidence" value="ECO:0007669"/>
    <property type="project" value="TreeGrafter"/>
</dbReference>
<proteinExistence type="predicted"/>
<accession>F4XXN8</accession>
<dbReference type="SUPFAM" id="SSF110296">
    <property type="entry name" value="Oligoxyloglucan reducing end-specific cellobiohydrolase"/>
    <property type="match status" value="1"/>
</dbReference>
<evidence type="ECO:0000256" key="1">
    <source>
        <dbReference type="SAM" id="MobiDB-lite"/>
    </source>
</evidence>
<dbReference type="PANTHER" id="PTHR43739:SF5">
    <property type="entry name" value="EXO-ALPHA-SIALIDASE"/>
    <property type="match status" value="1"/>
</dbReference>
<dbReference type="Pfam" id="PF00353">
    <property type="entry name" value="HemolysinCabind"/>
    <property type="match status" value="2"/>
</dbReference>
<dbReference type="SUPFAM" id="SSF51120">
    <property type="entry name" value="beta-Roll"/>
    <property type="match status" value="1"/>
</dbReference>
<dbReference type="CDD" id="cd15482">
    <property type="entry name" value="Sialidase_non-viral"/>
    <property type="match status" value="1"/>
</dbReference>
<feature type="compositionally biased region" description="Polar residues" evidence="1">
    <location>
        <begin position="585"/>
        <end position="601"/>
    </location>
</feature>
<dbReference type="HOGENOM" id="CLU_012034_0_0_3"/>
<dbReference type="AlphaFoldDB" id="F4XXN8"/>
<feature type="region of interest" description="Disordered" evidence="1">
    <location>
        <begin position="565"/>
        <end position="623"/>
    </location>
</feature>
<dbReference type="Proteomes" id="UP000003959">
    <property type="component" value="Unassembled WGS sequence"/>
</dbReference>
<dbReference type="InterPro" id="IPR015943">
    <property type="entry name" value="WD40/YVTN_repeat-like_dom_sf"/>
</dbReference>
<dbReference type="Gene3D" id="2.150.10.10">
    <property type="entry name" value="Serralysin-like metalloprotease, C-terminal"/>
    <property type="match status" value="1"/>
</dbReference>
<organism evidence="3 4">
    <name type="scientific">Moorena producens 3L</name>
    <dbReference type="NCBI Taxonomy" id="489825"/>
    <lineage>
        <taxon>Bacteria</taxon>
        <taxon>Bacillati</taxon>
        <taxon>Cyanobacteriota</taxon>
        <taxon>Cyanophyceae</taxon>
        <taxon>Coleofasciculales</taxon>
        <taxon>Coleofasciculaceae</taxon>
        <taxon>Moorena</taxon>
    </lineage>
</organism>
<feature type="domain" description="DUF4347" evidence="2">
    <location>
        <begin position="37"/>
        <end position="207"/>
    </location>
</feature>
<dbReference type="PROSITE" id="PS00330">
    <property type="entry name" value="HEMOLYSIN_CALCIUM"/>
    <property type="match status" value="1"/>
</dbReference>
<dbReference type="eggNOG" id="COG4447">
    <property type="taxonomic scope" value="Bacteria"/>
</dbReference>
<keyword evidence="4" id="KW-1185">Reference proteome</keyword>
<evidence type="ECO:0000313" key="3">
    <source>
        <dbReference type="EMBL" id="EGJ30716.1"/>
    </source>
</evidence>
<dbReference type="Pfam" id="PF14252">
    <property type="entry name" value="DUF4347"/>
    <property type="match status" value="1"/>
</dbReference>
<evidence type="ECO:0000313" key="4">
    <source>
        <dbReference type="Proteomes" id="UP000003959"/>
    </source>
</evidence>
<sequence>MFDIKYASFNDLDKSLNFGEIEVHNALGSHSKTSSTIVFIDSGVDDYQSLVNGTVPEAEVIVLDFTQDGVEEITKALQGRTDITAIHIVSHGSPGCLYLGNSQLNLDTLNHYGGQLKTWIPSNSVTQEGKFTSIPILLYGCNVAAGDAGIEFVEKLHYLTGAEIAASTKPTGSGALGGDWELEITTSNLEVPLAFQAATRAVYGSVLATPQGQWIAQGPSPAQNGQVENVQPNNEVVGAIHTVLAHPDDANILYIGAVNGGIWKTTNATDSSPNWTPLTDDLLGNSIGAMEFDPSDPTNQTIIAGIGRFSSFRRRGGALTGLLKTTDGGKTWTQLATADNLDNDRDGMVDEADETLLSGRNISGVASRGNTLLVSANNFGGGTQGGVYRSTDNGATWEFRSGSNGLDAGAAFDLVGDPTNNQRFYVSVQGNGIFRSDDGGANWINVSDQDANLDGVITGVGNNNTEMAVASNGRLYTAVLTNGQASYIGFTDNPTATNPTWTQMDLPVTEERNGDFEGLNPREKPGGQGAIHFSIIADPNNPNVVYVGGDRQDIPFPNAIGANDFSGRLFRGDTDENPTDPGNPENINSPQWQPLTHSQGDFSGGGTANNSSPHADSREITFDANGDIIEVDDGGIYRRTNPQDNTGDWFSLNSNLQVTEIHDIAYDTVSNIIISGNQDTGTTQQNNSDSVVWDSVSTADGGDVAVSIDPNNDQQSVRYSSFQFLAGFRRRVYDANNNLISQTFPTLNGLNIFDTQFVTPVVVNEVDPNRIAIGGFTSVYESFDQGDNVTIVNTAGGGSVGVNSSDGDPIAYGGRRNGQDNPDVLYVGSGFNIFARTTSGGTLANTNYSGETVGDIVLDSDDWMTAFAIDDDQVFQTTNANNWMDITGNLQEFATNLNLEPGDLNLRSIEFISGSTVDGIVVGSNIGIFSATSSSNFTDWLKLGTDLPNVPVWDLDYDPSDDLLVAGTLGRGAWTLSDASSILLVGITEIGTSNNDNLTGTSRNDTLKGLNSQDTLQGLAGDDLLDGGDGDDQLFGDDGNDTLLGGQGQDKLFGGSGNDLLNGGQGDNILTGGSGKDMFVLSTAGKNTIVDFEDGLDLLKLEGGLTFGSLSIFEQNGDTWITTENNQPLAFLTDVNVNLITADDFVV</sequence>
<dbReference type="RefSeq" id="WP_009149404.1">
    <property type="nucleotide sequence ID" value="NZ_GL890948.1"/>
</dbReference>
<dbReference type="InterPro" id="IPR018511">
    <property type="entry name" value="Hemolysin-typ_Ca-bd_CS"/>
</dbReference>
<dbReference type="InterPro" id="IPR025592">
    <property type="entry name" value="DUF4347"/>
</dbReference>
<dbReference type="Gene3D" id="2.130.10.10">
    <property type="entry name" value="YVTN repeat-like/Quinoprotein amine dehydrogenase"/>
    <property type="match status" value="2"/>
</dbReference>
<dbReference type="PRINTS" id="PR00313">
    <property type="entry name" value="CABNDNGRPT"/>
</dbReference>
<dbReference type="PANTHER" id="PTHR43739">
    <property type="entry name" value="XYLOGLUCANASE (EUROFUNG)"/>
    <property type="match status" value="1"/>
</dbReference>
<dbReference type="eggNOG" id="COG3386">
    <property type="taxonomic scope" value="Bacteria"/>
</dbReference>
<dbReference type="GO" id="GO:0005509">
    <property type="term" value="F:calcium ion binding"/>
    <property type="evidence" value="ECO:0007669"/>
    <property type="project" value="InterPro"/>
</dbReference>
<evidence type="ECO:0000259" key="2">
    <source>
        <dbReference type="Pfam" id="PF14252"/>
    </source>
</evidence>
<reference evidence="4" key="1">
    <citation type="journal article" date="2011" name="Proc. Natl. Acad. Sci. U.S.A.">
        <title>Genomic insights into the physiology and ecology of the marine filamentous cyanobacterium Lyngbya majuscula.</title>
        <authorList>
            <person name="Jones A.C."/>
            <person name="Monroe E.A."/>
            <person name="Podell S."/>
            <person name="Hess W.R."/>
            <person name="Klages S."/>
            <person name="Esquenazi E."/>
            <person name="Niessen S."/>
            <person name="Hoover H."/>
            <person name="Rothmann M."/>
            <person name="Lasken R.S."/>
            <person name="Yates J.R.III."/>
            <person name="Reinhardt R."/>
            <person name="Kube M."/>
            <person name="Burkart M.D."/>
            <person name="Allen E.E."/>
            <person name="Dorrestein P.C."/>
            <person name="Gerwick W.H."/>
            <person name="Gerwick L."/>
        </authorList>
    </citation>
    <scope>NUCLEOTIDE SEQUENCE [LARGE SCALE GENOMIC DNA]</scope>
    <source>
        <strain evidence="4">3L</strain>
    </source>
</reference>
<protein>
    <submittedName>
        <fullName evidence="3">RTX toxins family Ca2+-binding protein</fullName>
    </submittedName>
</protein>
<dbReference type="InterPro" id="IPR001343">
    <property type="entry name" value="Hemolysn_Ca-bd"/>
</dbReference>